<dbReference type="GO" id="GO:0003723">
    <property type="term" value="F:RNA binding"/>
    <property type="evidence" value="ECO:0007669"/>
    <property type="project" value="UniProtKB-UniRule"/>
</dbReference>
<dbReference type="PROSITE" id="PS50102">
    <property type="entry name" value="RRM"/>
    <property type="match status" value="4"/>
</dbReference>
<dbReference type="InterPro" id="IPR011990">
    <property type="entry name" value="TPR-like_helical_dom_sf"/>
</dbReference>
<sequence>MSLQAQLQLHPTSFLLWRRLLDESPTDENYQLAYYRTQFDVTNNYKMWGLYYKHCTIKIHDAVELDHLWLQQLQIPSLDYESLLNDYSRFVSDHFGEQYADKMKNILQIKKKVTQILEKIEPWEMQRQDKSPEYWIGYLKALHGSKVLDRVTKNRLIQCTVERSLSVQVFVSVVQTYLSFNLEVDEFAFWERLVQIEPHNAEVWIQRIRYCPPDQFPKIRSQFNSYTDLNLIPVFCEILRIELHLFKENPALAQPLLIEDTYNYFSRALKAGDIFHTVAKLCIEILEDIGDIDGIRDEFLLPFLGAFDNQVEVWLYATEFEKRHGNYGHVTELFKKAMDIAEKLDWPERLAAEWKRFELLKGTDESQEYCDEVCQLALSRIKGQKRPFLESELEQKPEGPQNKKRAHENTSETDSRKSKTDIRDREHLTILVANLPSSIDEKELTSIFSSCGNIRSISLLEGKATIEFTDEQGLLSAMKKDGTIIEDSPIEVVHLKNNTLWVTNYPPEKTAEDLKKIFGQYGGVLAVRLPSLKTNVQRRFCYVEYSSEQDAASAIKALDGHTIHGKTGDFKLTVKISNPEARQGRKGALEEGRQVYVSDLDFYKVDEDKLSEVFSKYGDIEMIRIPFRRDEKSKKLNNGFAFISFRSSSDAVKSLEMDGKLLAGRPMKIELATPKKKKVAVLGTGRFDRARTISVLNVDDKINSETLKAIFEEIGPVTQIELQPENNAALIEFETVRSSGMADFKFNGRKIGETTVRIGTFQDFLRLKRNKT</sequence>
<proteinExistence type="predicted"/>
<keyword evidence="4" id="KW-1185">Reference proteome</keyword>
<reference evidence="3" key="2">
    <citation type="submission" date="2021-01" db="EMBL/GenBank/DDBJ databases">
        <authorList>
            <person name="Schikora-Tamarit M.A."/>
        </authorList>
    </citation>
    <scope>NUCLEOTIDE SEQUENCE</scope>
    <source>
        <strain evidence="3">NCAIM Y.01608</strain>
    </source>
</reference>
<dbReference type="PANTHER" id="PTHR48025">
    <property type="entry name" value="OS02G0815200 PROTEIN"/>
    <property type="match status" value="1"/>
</dbReference>
<name>A0A1B7SGV7_9ASCO</name>
<protein>
    <submittedName>
        <fullName evidence="3">Uncharacterized protein</fullName>
    </submittedName>
</protein>
<dbReference type="InterPro" id="IPR035979">
    <property type="entry name" value="RBD_domain_sf"/>
</dbReference>
<dbReference type="SMART" id="SM00360">
    <property type="entry name" value="RRM"/>
    <property type="match status" value="4"/>
</dbReference>
<dbReference type="EMBL" id="JAEUBD010000526">
    <property type="protein sequence ID" value="KAH3673955.1"/>
    <property type="molecule type" value="Genomic_DNA"/>
</dbReference>
<feature type="region of interest" description="Disordered" evidence="2">
    <location>
        <begin position="389"/>
        <end position="421"/>
    </location>
</feature>
<dbReference type="InterPro" id="IPR050502">
    <property type="entry name" value="Euk_RNA-bind_prot"/>
</dbReference>
<dbReference type="InterPro" id="IPR031766">
    <property type="entry name" value="RRM_occluded"/>
</dbReference>
<accession>A0A1B7SGV7</accession>
<dbReference type="Pfam" id="PF00076">
    <property type="entry name" value="RRM_1"/>
    <property type="match status" value="3"/>
</dbReference>
<dbReference type="Proteomes" id="UP000788993">
    <property type="component" value="Unassembled WGS sequence"/>
</dbReference>
<organism evidence="3 4">
    <name type="scientific">Ogataea polymorpha</name>
    <dbReference type="NCBI Taxonomy" id="460523"/>
    <lineage>
        <taxon>Eukaryota</taxon>
        <taxon>Fungi</taxon>
        <taxon>Dikarya</taxon>
        <taxon>Ascomycota</taxon>
        <taxon>Saccharomycotina</taxon>
        <taxon>Pichiomycetes</taxon>
        <taxon>Pichiales</taxon>
        <taxon>Pichiaceae</taxon>
        <taxon>Ogataea</taxon>
    </lineage>
</organism>
<keyword evidence="1" id="KW-0694">RNA-binding</keyword>
<evidence type="ECO:0000313" key="4">
    <source>
        <dbReference type="Proteomes" id="UP000788993"/>
    </source>
</evidence>
<dbReference type="AlphaFoldDB" id="A0A1B7SGV7"/>
<reference evidence="3" key="1">
    <citation type="journal article" date="2021" name="Open Biol.">
        <title>Shared evolutionary footprints suggest mitochondrial oxidative damage underlies multiple complex I losses in fungi.</title>
        <authorList>
            <person name="Schikora-Tamarit M.A."/>
            <person name="Marcet-Houben M."/>
            <person name="Nosek J."/>
            <person name="Gabaldon T."/>
        </authorList>
    </citation>
    <scope>NUCLEOTIDE SEQUENCE</scope>
    <source>
        <strain evidence="3">NCAIM Y.01608</strain>
    </source>
</reference>
<gene>
    <name evidence="3" type="ORF">OGATHE_001935</name>
</gene>
<evidence type="ECO:0000256" key="1">
    <source>
        <dbReference type="ARBA" id="ARBA00022884"/>
    </source>
</evidence>
<dbReference type="InterPro" id="IPR000504">
    <property type="entry name" value="RRM_dom"/>
</dbReference>
<dbReference type="InterPro" id="IPR012677">
    <property type="entry name" value="Nucleotide-bd_a/b_plait_sf"/>
</dbReference>
<dbReference type="RefSeq" id="XP_018210644.1">
    <property type="nucleotide sequence ID" value="XM_018357482.1"/>
</dbReference>
<feature type="compositionally biased region" description="Basic and acidic residues" evidence="2">
    <location>
        <begin position="407"/>
        <end position="421"/>
    </location>
</feature>
<dbReference type="Pfam" id="PF16842">
    <property type="entry name" value="RRM_occluded"/>
    <property type="match status" value="1"/>
</dbReference>
<comment type="caution">
    <text evidence="3">The sequence shown here is derived from an EMBL/GenBank/DDBJ whole genome shotgun (WGS) entry which is preliminary data.</text>
</comment>
<dbReference type="Gene3D" id="1.25.40.10">
    <property type="entry name" value="Tetratricopeptide repeat domain"/>
    <property type="match status" value="1"/>
</dbReference>
<dbReference type="SUPFAM" id="SSF48452">
    <property type="entry name" value="TPR-like"/>
    <property type="match status" value="1"/>
</dbReference>
<dbReference type="PANTHER" id="PTHR48025:SF1">
    <property type="entry name" value="RRM DOMAIN-CONTAINING PROTEIN"/>
    <property type="match status" value="1"/>
</dbReference>
<dbReference type="SUPFAM" id="SSF54928">
    <property type="entry name" value="RNA-binding domain, RBD"/>
    <property type="match status" value="2"/>
</dbReference>
<dbReference type="Gene3D" id="3.30.70.330">
    <property type="match status" value="4"/>
</dbReference>
<evidence type="ECO:0000313" key="3">
    <source>
        <dbReference type="EMBL" id="KAH3673955.1"/>
    </source>
</evidence>
<evidence type="ECO:0000256" key="2">
    <source>
        <dbReference type="SAM" id="MobiDB-lite"/>
    </source>
</evidence>